<dbReference type="AlphaFoldDB" id="A0A0S4RM25"/>
<accession>A0A0S4RM25</accession>
<evidence type="ECO:0000256" key="7">
    <source>
        <dbReference type="ARBA" id="ARBA00023237"/>
    </source>
</evidence>
<feature type="domain" description="TonB-dependent receptor-like beta-barrel" evidence="9">
    <location>
        <begin position="212"/>
        <end position="622"/>
    </location>
</feature>
<dbReference type="Gene3D" id="2.40.170.20">
    <property type="entry name" value="TonB-dependent receptor, beta-barrel domain"/>
    <property type="match status" value="1"/>
</dbReference>
<dbReference type="PANTHER" id="PTHR30069">
    <property type="entry name" value="TONB-DEPENDENT OUTER MEMBRANE RECEPTOR"/>
    <property type="match status" value="1"/>
</dbReference>
<dbReference type="Gene3D" id="2.170.130.10">
    <property type="entry name" value="TonB-dependent receptor, plug domain"/>
    <property type="match status" value="1"/>
</dbReference>
<evidence type="ECO:0000259" key="10">
    <source>
        <dbReference type="Pfam" id="PF07715"/>
    </source>
</evidence>
<dbReference type="InterPro" id="IPR039426">
    <property type="entry name" value="TonB-dep_rcpt-like"/>
</dbReference>
<comment type="similarity">
    <text evidence="8">Belongs to the TonB-dependent receptor family.</text>
</comment>
<organism evidence="11 12">
    <name type="scientific">Campylobacter hyointestinalis subsp. hyointestinalis</name>
    <dbReference type="NCBI Taxonomy" id="91352"/>
    <lineage>
        <taxon>Bacteria</taxon>
        <taxon>Pseudomonadati</taxon>
        <taxon>Campylobacterota</taxon>
        <taxon>Epsilonproteobacteria</taxon>
        <taxon>Campylobacterales</taxon>
        <taxon>Campylobacteraceae</taxon>
        <taxon>Campylobacter</taxon>
    </lineage>
</organism>
<evidence type="ECO:0000259" key="9">
    <source>
        <dbReference type="Pfam" id="PF00593"/>
    </source>
</evidence>
<keyword evidence="3" id="KW-1134">Transmembrane beta strand</keyword>
<evidence type="ECO:0000256" key="1">
    <source>
        <dbReference type="ARBA" id="ARBA00004571"/>
    </source>
</evidence>
<gene>
    <name evidence="11" type="ORF">ERS686654_01695</name>
</gene>
<comment type="subcellular location">
    <subcellularLocation>
        <location evidence="1">Cell outer membrane</location>
        <topology evidence="1">Multi-pass membrane protein</topology>
    </subcellularLocation>
</comment>
<sequence>MRFSSVLASSLICVSAISADFETSKDNVVVLDKVTVSSKIEKNILNEPTKVEVAGKETILESPDLAKSLLNVSGFSMTRKGGGGSEILYRSQGAGRLPIFIDNSLLQGGCGGRMDTAITYISPENYRSVRIIKGPQDVRFGALISGAVLFDRDILRLSQTTFSGNLNALYGSFDRRETSVNLLGGNELGSLQATGGIYKSGDYKDGDGKDVHSRYSKKTGALIATFTPLDDTALSFSADFGSGKAAYADRAMDGVKFDRTSFGIGLEQGFGEHQLNMQAFYHEIDHVMDNFSLRPNINSATSYMYNNPKREIKGIRAEGVLNFGDITGYIGASYSTDEHSSRVSGGTSSADKAINLALSKPYTKNAIIDYTSGFMQGEYMQDDYGVFSGVRIDHVSVDKYTSGNLSMTRDQNPVSAFIRYERYLDALTLYAGLGHAQRVADFWEFSKVGGMDLNKEKNSQIDLGSVLKDDISELSFNLFASKIDDYIMLDYRNTSSVKAFNTDVMMLGGELDAEVLLQNLFKIGGGASYTYGKNLKNTNGLRDGDPLPQISPLAFRFLVGLEQKSWFANAQFYANAAQHRYKEGYGNAIGKDLGYSNDFWTVGLYGGYKYKNYQFLVAAENLNNTLYSYHNSKNGAAISTLDIPATTRVYEPGRSFWVKFKAHF</sequence>
<keyword evidence="6 8" id="KW-0472">Membrane</keyword>
<protein>
    <submittedName>
        <fullName evidence="11">Nitrilase/cyanide hydratase and apolipoprotein N-acyltransferase</fullName>
    </submittedName>
</protein>
<dbReference type="InterPro" id="IPR037066">
    <property type="entry name" value="Plug_dom_sf"/>
</dbReference>
<keyword evidence="2" id="KW-0813">Transport</keyword>
<evidence type="ECO:0000256" key="2">
    <source>
        <dbReference type="ARBA" id="ARBA00022448"/>
    </source>
</evidence>
<dbReference type="GO" id="GO:0009279">
    <property type="term" value="C:cell outer membrane"/>
    <property type="evidence" value="ECO:0007669"/>
    <property type="project" value="UniProtKB-SubCell"/>
</dbReference>
<dbReference type="GO" id="GO:0015344">
    <property type="term" value="F:siderophore uptake transmembrane transporter activity"/>
    <property type="evidence" value="ECO:0007669"/>
    <property type="project" value="TreeGrafter"/>
</dbReference>
<dbReference type="SUPFAM" id="SSF56935">
    <property type="entry name" value="Porins"/>
    <property type="match status" value="1"/>
</dbReference>
<reference evidence="11 12" key="1">
    <citation type="submission" date="2015-11" db="EMBL/GenBank/DDBJ databases">
        <authorList>
            <consortium name="Pathogen Informatics"/>
        </authorList>
    </citation>
    <scope>NUCLEOTIDE SEQUENCE [LARGE SCALE GENOMIC DNA]</scope>
    <source>
        <strain evidence="11 12">006A-0059</strain>
    </source>
</reference>
<evidence type="ECO:0000313" key="12">
    <source>
        <dbReference type="Proteomes" id="UP000052237"/>
    </source>
</evidence>
<evidence type="ECO:0000256" key="4">
    <source>
        <dbReference type="ARBA" id="ARBA00022692"/>
    </source>
</evidence>
<dbReference type="GO" id="GO:0044718">
    <property type="term" value="P:siderophore transmembrane transport"/>
    <property type="evidence" value="ECO:0007669"/>
    <property type="project" value="TreeGrafter"/>
</dbReference>
<dbReference type="PANTHER" id="PTHR30069:SF49">
    <property type="entry name" value="OUTER MEMBRANE PROTEIN C"/>
    <property type="match status" value="1"/>
</dbReference>
<proteinExistence type="inferred from homology"/>
<dbReference type="Proteomes" id="UP000052237">
    <property type="component" value="Unassembled WGS sequence"/>
</dbReference>
<evidence type="ECO:0000313" key="11">
    <source>
        <dbReference type="EMBL" id="CUU86594.1"/>
    </source>
</evidence>
<feature type="domain" description="TonB-dependent receptor plug" evidence="10">
    <location>
        <begin position="47"/>
        <end position="146"/>
    </location>
</feature>
<evidence type="ECO:0000256" key="5">
    <source>
        <dbReference type="ARBA" id="ARBA00023077"/>
    </source>
</evidence>
<dbReference type="RefSeq" id="WP_059431741.1">
    <property type="nucleotide sequence ID" value="NZ_FAUZ01000002.1"/>
</dbReference>
<evidence type="ECO:0000256" key="8">
    <source>
        <dbReference type="RuleBase" id="RU003357"/>
    </source>
</evidence>
<name>A0A0S4RM25_CAMHY</name>
<evidence type="ECO:0000256" key="3">
    <source>
        <dbReference type="ARBA" id="ARBA00022452"/>
    </source>
</evidence>
<dbReference type="Pfam" id="PF07715">
    <property type="entry name" value="Plug"/>
    <property type="match status" value="1"/>
</dbReference>
<evidence type="ECO:0000256" key="6">
    <source>
        <dbReference type="ARBA" id="ARBA00023136"/>
    </source>
</evidence>
<keyword evidence="7" id="KW-0998">Cell outer membrane</keyword>
<dbReference type="EMBL" id="FAVB01000004">
    <property type="protein sequence ID" value="CUU86594.1"/>
    <property type="molecule type" value="Genomic_DNA"/>
</dbReference>
<dbReference type="InterPro" id="IPR012910">
    <property type="entry name" value="Plug_dom"/>
</dbReference>
<keyword evidence="5 8" id="KW-0798">TonB box</keyword>
<keyword evidence="4" id="KW-0812">Transmembrane</keyword>
<comment type="caution">
    <text evidence="11">The sequence shown here is derived from an EMBL/GenBank/DDBJ whole genome shotgun (WGS) entry which is preliminary data.</text>
</comment>
<dbReference type="InterPro" id="IPR036942">
    <property type="entry name" value="Beta-barrel_TonB_sf"/>
</dbReference>
<keyword evidence="12" id="KW-1185">Reference proteome</keyword>
<dbReference type="Pfam" id="PF00593">
    <property type="entry name" value="TonB_dep_Rec_b-barrel"/>
    <property type="match status" value="1"/>
</dbReference>
<dbReference type="InterPro" id="IPR000531">
    <property type="entry name" value="Beta-barrel_TonB"/>
</dbReference>